<keyword evidence="2" id="KW-0472">Membrane</keyword>
<dbReference type="NCBIfam" id="TIGR00350">
    <property type="entry name" value="lytR_cpsA_psr"/>
    <property type="match status" value="1"/>
</dbReference>
<reference evidence="4 5" key="1">
    <citation type="submission" date="2019-03" db="EMBL/GenBank/DDBJ databases">
        <title>Genomic Encyclopedia of Type Strains, Phase IV (KMG-IV): sequencing the most valuable type-strain genomes for metagenomic binning, comparative biology and taxonomic classification.</title>
        <authorList>
            <person name="Goeker M."/>
        </authorList>
    </citation>
    <scope>NUCLEOTIDE SEQUENCE [LARGE SCALE GENOMIC DNA]</scope>
    <source>
        <strain evidence="4 5">DSM 29487</strain>
    </source>
</reference>
<sequence length="492" mass="54515">MAKKASNTDSIIQKITSWKVIIAIQIIASLVLVALFFKLGALPMKYTLIIIAVVLLLCVGTFFLMKPSENEKSVKNIVGKVVSLLLSVVLLMGSLYIAKGNSVLDKISGANTQTTRMVVVTLKDSKYDELSDLKNQTIEVNNAVDEENMKKAITELNKAESSIKTNDVKDFDKLANDLYSGKTPAILVNQSYYAVFEANHENFESETKEIWHYDITQEIKDISKNVDVTESLFTIYISGIDTSGPVSTVSRSDVNMLVTVNPKTKQILMTSIPRDYYVTLANKGKKDKLTHAGLAGVENSVKTIENFLNIDVNYYARVNFTSLVTMVDALGGITVDSPVAFTTRHGKYHIVKGNNNLNGQQALGFVRERYGLANGDNDRVKNQQRVLTAMLKKAMSPKIITNYNSILNSIAGSFETNMSSSEITSLIQMQLDDMASWDIHQIQLSGRGTSMTGGAYMPNNKLYYMIPNDESVSYCSSLIKKMMNGEKITIKE</sequence>
<keyword evidence="2" id="KW-0812">Transmembrane</keyword>
<comment type="similarity">
    <text evidence="1">Belongs to the LytR/CpsA/Psr (LCP) family.</text>
</comment>
<evidence type="ECO:0000256" key="1">
    <source>
        <dbReference type="ARBA" id="ARBA00006068"/>
    </source>
</evidence>
<dbReference type="Gene3D" id="3.40.630.190">
    <property type="entry name" value="LCP protein"/>
    <property type="match status" value="1"/>
</dbReference>
<dbReference type="EMBL" id="SMCQ01000001">
    <property type="protein sequence ID" value="TCW02924.1"/>
    <property type="molecule type" value="Genomic_DNA"/>
</dbReference>
<dbReference type="Gene3D" id="3.40.190.10">
    <property type="entry name" value="Periplasmic binding protein-like II"/>
    <property type="match status" value="1"/>
</dbReference>
<comment type="caution">
    <text evidence="4">The sequence shown here is derived from an EMBL/GenBank/DDBJ whole genome shotgun (WGS) entry which is preliminary data.</text>
</comment>
<dbReference type="Pfam" id="PF03816">
    <property type="entry name" value="LytR_cpsA_psr"/>
    <property type="match status" value="1"/>
</dbReference>
<gene>
    <name evidence="4" type="ORF">EDD60_101228</name>
</gene>
<feature type="transmembrane region" description="Helical" evidence="2">
    <location>
        <begin position="20"/>
        <end position="40"/>
    </location>
</feature>
<protein>
    <submittedName>
        <fullName evidence="4">LytR family transcriptional attenuator</fullName>
    </submittedName>
</protein>
<feature type="transmembrane region" description="Helical" evidence="2">
    <location>
        <begin position="46"/>
        <end position="65"/>
    </location>
</feature>
<evidence type="ECO:0000256" key="2">
    <source>
        <dbReference type="SAM" id="Phobius"/>
    </source>
</evidence>
<dbReference type="InterPro" id="IPR050922">
    <property type="entry name" value="LytR/CpsA/Psr_CW_biosynth"/>
</dbReference>
<dbReference type="Proteomes" id="UP000295515">
    <property type="component" value="Unassembled WGS sequence"/>
</dbReference>
<dbReference type="InterPro" id="IPR004474">
    <property type="entry name" value="LytR_CpsA_psr"/>
</dbReference>
<proteinExistence type="inferred from homology"/>
<name>A0A4R3Z888_9FIRM</name>
<organism evidence="4 5">
    <name type="scientific">Longibaculum muris</name>
    <dbReference type="NCBI Taxonomy" id="1796628"/>
    <lineage>
        <taxon>Bacteria</taxon>
        <taxon>Bacillati</taxon>
        <taxon>Bacillota</taxon>
        <taxon>Erysipelotrichia</taxon>
        <taxon>Erysipelotrichales</taxon>
        <taxon>Coprobacillaceae</taxon>
        <taxon>Longibaculum</taxon>
    </lineage>
</organism>
<evidence type="ECO:0000313" key="5">
    <source>
        <dbReference type="Proteomes" id="UP000295515"/>
    </source>
</evidence>
<evidence type="ECO:0000259" key="3">
    <source>
        <dbReference type="Pfam" id="PF03816"/>
    </source>
</evidence>
<keyword evidence="5" id="KW-1185">Reference proteome</keyword>
<dbReference type="GeneID" id="98914052"/>
<dbReference type="AlphaFoldDB" id="A0A4R3Z888"/>
<dbReference type="SUPFAM" id="SSF53850">
    <property type="entry name" value="Periplasmic binding protein-like II"/>
    <property type="match status" value="1"/>
</dbReference>
<feature type="domain" description="Cell envelope-related transcriptional attenuator" evidence="3">
    <location>
        <begin position="251"/>
        <end position="395"/>
    </location>
</feature>
<accession>A0A4R3Z888</accession>
<keyword evidence="2" id="KW-1133">Transmembrane helix</keyword>
<evidence type="ECO:0000313" key="4">
    <source>
        <dbReference type="EMBL" id="TCW02924.1"/>
    </source>
</evidence>
<feature type="transmembrane region" description="Helical" evidence="2">
    <location>
        <begin position="77"/>
        <end position="98"/>
    </location>
</feature>
<dbReference type="PANTHER" id="PTHR33392:SF6">
    <property type="entry name" value="POLYISOPRENYL-TEICHOIC ACID--PEPTIDOGLYCAN TEICHOIC ACID TRANSFERASE TAGU"/>
    <property type="match status" value="1"/>
</dbReference>
<dbReference type="RefSeq" id="WP_132226120.1">
    <property type="nucleotide sequence ID" value="NZ_JANKBF010000002.1"/>
</dbReference>
<dbReference type="PANTHER" id="PTHR33392">
    <property type="entry name" value="POLYISOPRENYL-TEICHOIC ACID--PEPTIDOGLYCAN TEICHOIC ACID TRANSFERASE TAGU"/>
    <property type="match status" value="1"/>
</dbReference>